<organism evidence="2 3">
    <name type="scientific">Erythrobacter mangrovi</name>
    <dbReference type="NCBI Taxonomy" id="2739433"/>
    <lineage>
        <taxon>Bacteria</taxon>
        <taxon>Pseudomonadati</taxon>
        <taxon>Pseudomonadota</taxon>
        <taxon>Alphaproteobacteria</taxon>
        <taxon>Sphingomonadales</taxon>
        <taxon>Erythrobacteraceae</taxon>
        <taxon>Erythrobacter/Porphyrobacter group</taxon>
        <taxon>Erythrobacter</taxon>
    </lineage>
</organism>
<dbReference type="EMBL" id="CP053921">
    <property type="protein sequence ID" value="QKG71086.1"/>
    <property type="molecule type" value="Genomic_DNA"/>
</dbReference>
<name>A0A7D4BAL5_9SPHN</name>
<feature type="transmembrane region" description="Helical" evidence="1">
    <location>
        <begin position="30"/>
        <end position="50"/>
    </location>
</feature>
<keyword evidence="3" id="KW-1185">Reference proteome</keyword>
<protein>
    <submittedName>
        <fullName evidence="2">Uncharacterized protein</fullName>
    </submittedName>
</protein>
<accession>A0A7D4BAL5</accession>
<sequence length="124" mass="13932">MDKAVDKGDVVEENDGHRGRDWRRSMSDNVALALLVYTALQIFVTVHAMRQGMNSIAPYVLLVLLVAGIIPFCRKYEHRWTALTDEQAVDPALAGAFRRDQIALWLLAISTPLLLTGFFMLIFA</sequence>
<keyword evidence="1" id="KW-0812">Transmembrane</keyword>
<evidence type="ECO:0000313" key="2">
    <source>
        <dbReference type="EMBL" id="QKG71086.1"/>
    </source>
</evidence>
<keyword evidence="1" id="KW-0472">Membrane</keyword>
<dbReference type="AlphaFoldDB" id="A0A7D4BAL5"/>
<gene>
    <name evidence="2" type="ORF">HQR01_06685</name>
</gene>
<keyword evidence="1" id="KW-1133">Transmembrane helix</keyword>
<dbReference type="RefSeq" id="WP_173213708.1">
    <property type="nucleotide sequence ID" value="NZ_CP053921.1"/>
</dbReference>
<dbReference type="Proteomes" id="UP000504693">
    <property type="component" value="Chromosome"/>
</dbReference>
<evidence type="ECO:0000313" key="3">
    <source>
        <dbReference type="Proteomes" id="UP000504693"/>
    </source>
</evidence>
<evidence type="ECO:0000256" key="1">
    <source>
        <dbReference type="SAM" id="Phobius"/>
    </source>
</evidence>
<feature type="transmembrane region" description="Helical" evidence="1">
    <location>
        <begin position="56"/>
        <end position="73"/>
    </location>
</feature>
<reference evidence="2 3" key="1">
    <citation type="submission" date="2020-05" db="EMBL/GenBank/DDBJ databases">
        <title>Erythrobacter mangrovi sp. nov., isolated from rhizosphere soil of mangrove plant (Kandelia candel).</title>
        <authorList>
            <person name="Ye Y.H."/>
        </authorList>
    </citation>
    <scope>NUCLEOTIDE SEQUENCE [LARGE SCALE GENOMIC DNA]</scope>
    <source>
        <strain evidence="2 3">EB310</strain>
    </source>
</reference>
<proteinExistence type="predicted"/>
<feature type="transmembrane region" description="Helical" evidence="1">
    <location>
        <begin position="102"/>
        <end position="123"/>
    </location>
</feature>
<dbReference type="KEGG" id="emv:HQR01_06685"/>